<dbReference type="EMBL" id="CAJVPP010000499">
    <property type="protein sequence ID" value="CAG8488038.1"/>
    <property type="molecule type" value="Genomic_DNA"/>
</dbReference>
<reference evidence="1" key="1">
    <citation type="submission" date="2021-06" db="EMBL/GenBank/DDBJ databases">
        <authorList>
            <person name="Kallberg Y."/>
            <person name="Tangrot J."/>
            <person name="Rosling A."/>
        </authorList>
    </citation>
    <scope>NUCLEOTIDE SEQUENCE</scope>
    <source>
        <strain evidence="1">87-6 pot B 2015</strain>
    </source>
</reference>
<dbReference type="AlphaFoldDB" id="A0A9N8WKM9"/>
<evidence type="ECO:0000313" key="1">
    <source>
        <dbReference type="EMBL" id="CAG8488038.1"/>
    </source>
</evidence>
<sequence length="43" mass="4908">MAIGKWSRNTSNRANTWKALLDLEQKRITRPQGSQLIKVIQGV</sequence>
<gene>
    <name evidence="1" type="ORF">FMOSSE_LOCUS3379</name>
</gene>
<dbReference type="Proteomes" id="UP000789375">
    <property type="component" value="Unassembled WGS sequence"/>
</dbReference>
<comment type="caution">
    <text evidence="1">The sequence shown here is derived from an EMBL/GenBank/DDBJ whole genome shotgun (WGS) entry which is preliminary data.</text>
</comment>
<proteinExistence type="predicted"/>
<evidence type="ECO:0000313" key="2">
    <source>
        <dbReference type="Proteomes" id="UP000789375"/>
    </source>
</evidence>
<accession>A0A9N8WKM9</accession>
<protein>
    <submittedName>
        <fullName evidence="1">11732_t:CDS:1</fullName>
    </submittedName>
</protein>
<keyword evidence="2" id="KW-1185">Reference proteome</keyword>
<organism evidence="1 2">
    <name type="scientific">Funneliformis mosseae</name>
    <name type="common">Endomycorrhizal fungus</name>
    <name type="synonym">Glomus mosseae</name>
    <dbReference type="NCBI Taxonomy" id="27381"/>
    <lineage>
        <taxon>Eukaryota</taxon>
        <taxon>Fungi</taxon>
        <taxon>Fungi incertae sedis</taxon>
        <taxon>Mucoromycota</taxon>
        <taxon>Glomeromycotina</taxon>
        <taxon>Glomeromycetes</taxon>
        <taxon>Glomerales</taxon>
        <taxon>Glomeraceae</taxon>
        <taxon>Funneliformis</taxon>
    </lineage>
</organism>
<name>A0A9N8WKM9_FUNMO</name>